<evidence type="ECO:0000256" key="7">
    <source>
        <dbReference type="ARBA" id="ARBA00048478"/>
    </source>
</evidence>
<dbReference type="Proteomes" id="UP000050909">
    <property type="component" value="Unassembled WGS sequence"/>
</dbReference>
<dbReference type="InterPro" id="IPR027417">
    <property type="entry name" value="P-loop_NTPase"/>
</dbReference>
<keyword evidence="8" id="KW-0963">Cytoplasm</keyword>
<reference evidence="10 11" key="1">
    <citation type="journal article" date="2015" name="Genome Announc.">
        <title>Expanding the biotechnology potential of lactobacilli through comparative genomics of 213 strains and associated genera.</title>
        <authorList>
            <person name="Sun Z."/>
            <person name="Harris H.M."/>
            <person name="McCann A."/>
            <person name="Guo C."/>
            <person name="Argimon S."/>
            <person name="Zhang W."/>
            <person name="Yang X."/>
            <person name="Jeffery I.B."/>
            <person name="Cooney J.C."/>
            <person name="Kagawa T.F."/>
            <person name="Liu W."/>
            <person name="Song Y."/>
            <person name="Salvetti E."/>
            <person name="Wrobel A."/>
            <person name="Rasinkangas P."/>
            <person name="Parkhill J."/>
            <person name="Rea M.C."/>
            <person name="O'Sullivan O."/>
            <person name="Ritari J."/>
            <person name="Douillard F.P."/>
            <person name="Paul Ross R."/>
            <person name="Yang R."/>
            <person name="Briner A.E."/>
            <person name="Felis G.E."/>
            <person name="de Vos W.M."/>
            <person name="Barrangou R."/>
            <person name="Klaenhammer T.R."/>
            <person name="Caufield P.W."/>
            <person name="Cui Y."/>
            <person name="Zhang H."/>
            <person name="O'Toole P.W."/>
        </authorList>
    </citation>
    <scope>NUCLEOTIDE SEQUENCE [LARGE SCALE GENOMIC DNA]</scope>
    <source>
        <strain evidence="10 11">DSM 20534</strain>
    </source>
</reference>
<evidence type="ECO:0000313" key="11">
    <source>
        <dbReference type="Proteomes" id="UP000050909"/>
    </source>
</evidence>
<keyword evidence="5 8" id="KW-0067">ATP-binding</keyword>
<dbReference type="Gene3D" id="3.40.50.300">
    <property type="entry name" value="P-loop containing nucleotide triphosphate hydrolases"/>
    <property type="match status" value="1"/>
</dbReference>
<dbReference type="GO" id="GO:0005829">
    <property type="term" value="C:cytosol"/>
    <property type="evidence" value="ECO:0007669"/>
    <property type="project" value="TreeGrafter"/>
</dbReference>
<evidence type="ECO:0000256" key="1">
    <source>
        <dbReference type="ARBA" id="ARBA00009427"/>
    </source>
</evidence>
<evidence type="ECO:0000256" key="4">
    <source>
        <dbReference type="ARBA" id="ARBA00022777"/>
    </source>
</evidence>
<dbReference type="HAMAP" id="MF_00238">
    <property type="entry name" value="Cytidyl_kinase_type1"/>
    <property type="match status" value="1"/>
</dbReference>
<name>A0A0R1H482_9LACO</name>
<evidence type="ECO:0000256" key="8">
    <source>
        <dbReference type="HAMAP-Rule" id="MF_00238"/>
    </source>
</evidence>
<evidence type="ECO:0000256" key="2">
    <source>
        <dbReference type="ARBA" id="ARBA00022679"/>
    </source>
</evidence>
<keyword evidence="3 8" id="KW-0547">Nucleotide-binding</keyword>
<evidence type="ECO:0000259" key="9">
    <source>
        <dbReference type="Pfam" id="PF02224"/>
    </source>
</evidence>
<dbReference type="PATRIC" id="fig|1423722.3.peg.252"/>
<comment type="similarity">
    <text evidence="1 8">Belongs to the cytidylate kinase family. Type 1 subfamily.</text>
</comment>
<organism evidence="10 11">
    <name type="scientific">Amylolactobacillus amylotrophicus DSM 20534</name>
    <dbReference type="NCBI Taxonomy" id="1423722"/>
    <lineage>
        <taxon>Bacteria</taxon>
        <taxon>Bacillati</taxon>
        <taxon>Bacillota</taxon>
        <taxon>Bacilli</taxon>
        <taxon>Lactobacillales</taxon>
        <taxon>Lactobacillaceae</taxon>
        <taxon>Amylolactobacillus</taxon>
    </lineage>
</organism>
<gene>
    <name evidence="8" type="primary">cmk</name>
    <name evidence="10" type="ORF">FC62_GL000248</name>
</gene>
<keyword evidence="4 8" id="KW-0418">Kinase</keyword>
<dbReference type="NCBIfam" id="TIGR00017">
    <property type="entry name" value="cmk"/>
    <property type="match status" value="1"/>
</dbReference>
<comment type="subcellular location">
    <subcellularLocation>
        <location evidence="8">Cytoplasm</location>
    </subcellularLocation>
</comment>
<evidence type="ECO:0000256" key="6">
    <source>
        <dbReference type="ARBA" id="ARBA00047615"/>
    </source>
</evidence>
<evidence type="ECO:0000256" key="5">
    <source>
        <dbReference type="ARBA" id="ARBA00022840"/>
    </source>
</evidence>
<dbReference type="PANTHER" id="PTHR21299:SF2">
    <property type="entry name" value="CYTIDYLATE KINASE"/>
    <property type="match status" value="1"/>
</dbReference>
<dbReference type="CDD" id="cd02020">
    <property type="entry name" value="CMPK"/>
    <property type="match status" value="1"/>
</dbReference>
<proteinExistence type="inferred from homology"/>
<keyword evidence="2 8" id="KW-0808">Transferase</keyword>
<comment type="caution">
    <text evidence="10">The sequence shown here is derived from an EMBL/GenBank/DDBJ whole genome shotgun (WGS) entry which is preliminary data.</text>
</comment>
<dbReference type="GO" id="GO:0015949">
    <property type="term" value="P:nucleobase-containing small molecule interconversion"/>
    <property type="evidence" value="ECO:0007669"/>
    <property type="project" value="TreeGrafter"/>
</dbReference>
<comment type="catalytic activity">
    <reaction evidence="6 8">
        <text>dCMP + ATP = dCDP + ADP</text>
        <dbReference type="Rhea" id="RHEA:25094"/>
        <dbReference type="ChEBI" id="CHEBI:30616"/>
        <dbReference type="ChEBI" id="CHEBI:57566"/>
        <dbReference type="ChEBI" id="CHEBI:58593"/>
        <dbReference type="ChEBI" id="CHEBI:456216"/>
        <dbReference type="EC" id="2.7.4.25"/>
    </reaction>
</comment>
<dbReference type="GO" id="GO:0005524">
    <property type="term" value="F:ATP binding"/>
    <property type="evidence" value="ECO:0007669"/>
    <property type="project" value="UniProtKB-UniRule"/>
</dbReference>
<dbReference type="AlphaFoldDB" id="A0A0R1H482"/>
<feature type="domain" description="Cytidylate kinase" evidence="9">
    <location>
        <begin position="3"/>
        <end position="216"/>
    </location>
</feature>
<dbReference type="InterPro" id="IPR011994">
    <property type="entry name" value="Cytidylate_kinase_dom"/>
</dbReference>
<keyword evidence="11" id="KW-1185">Reference proteome</keyword>
<dbReference type="EMBL" id="AZCV01000001">
    <property type="protein sequence ID" value="KRK38561.1"/>
    <property type="molecule type" value="Genomic_DNA"/>
</dbReference>
<evidence type="ECO:0000256" key="3">
    <source>
        <dbReference type="ARBA" id="ARBA00022741"/>
    </source>
</evidence>
<dbReference type="EC" id="2.7.4.25" evidence="8"/>
<accession>A0A0R1H482</accession>
<feature type="binding site" evidence="8">
    <location>
        <begin position="7"/>
        <end position="15"/>
    </location>
    <ligand>
        <name>ATP</name>
        <dbReference type="ChEBI" id="CHEBI:30616"/>
    </ligand>
</feature>
<sequence>MQVAIDGPASAGKSTVSKIVAERLSFIYIDTGAMYRAVTLLAIERGVALSDEESITTLAKAIIIDFRLIDGVQHIYINQIDRTDDIRTPEVAANVSAVSAIAGVREQMVALQRNLAGEHDVVMDGRDIGTTVLPNAKVKIFLTASVESRAKRRQEDFQSKGINLALAQLEQDISARDYKDSHRAISPLKKAHDAVEIDTTNMTISDVVEAIIAVVKKNQEKNS</sequence>
<evidence type="ECO:0000313" key="10">
    <source>
        <dbReference type="EMBL" id="KRK38561.1"/>
    </source>
</evidence>
<protein>
    <recommendedName>
        <fullName evidence="8">Cytidylate kinase</fullName>
        <shortName evidence="8">CK</shortName>
        <ecNumber evidence="8">2.7.4.25</ecNumber>
    </recommendedName>
    <alternativeName>
        <fullName evidence="8">Cytidine monophosphate kinase</fullName>
        <shortName evidence="8">CMP kinase</shortName>
    </alternativeName>
</protein>
<comment type="catalytic activity">
    <reaction evidence="7 8">
        <text>CMP + ATP = CDP + ADP</text>
        <dbReference type="Rhea" id="RHEA:11600"/>
        <dbReference type="ChEBI" id="CHEBI:30616"/>
        <dbReference type="ChEBI" id="CHEBI:58069"/>
        <dbReference type="ChEBI" id="CHEBI:60377"/>
        <dbReference type="ChEBI" id="CHEBI:456216"/>
        <dbReference type="EC" id="2.7.4.25"/>
    </reaction>
</comment>
<dbReference type="GO" id="GO:0036430">
    <property type="term" value="F:CMP kinase activity"/>
    <property type="evidence" value="ECO:0007669"/>
    <property type="project" value="RHEA"/>
</dbReference>
<dbReference type="GO" id="GO:0036431">
    <property type="term" value="F:dCMP kinase activity"/>
    <property type="evidence" value="ECO:0007669"/>
    <property type="project" value="InterPro"/>
</dbReference>
<dbReference type="PANTHER" id="PTHR21299">
    <property type="entry name" value="CYTIDYLATE KINASE/PANTOATE-BETA-ALANINE LIGASE"/>
    <property type="match status" value="1"/>
</dbReference>
<dbReference type="SUPFAM" id="SSF52540">
    <property type="entry name" value="P-loop containing nucleoside triphosphate hydrolases"/>
    <property type="match status" value="1"/>
</dbReference>
<dbReference type="Pfam" id="PF02224">
    <property type="entry name" value="Cytidylate_kin"/>
    <property type="match status" value="1"/>
</dbReference>
<dbReference type="RefSeq" id="WP_056946106.1">
    <property type="nucleotide sequence ID" value="NZ_AZCV01000001.1"/>
</dbReference>
<dbReference type="GO" id="GO:0006220">
    <property type="term" value="P:pyrimidine nucleotide metabolic process"/>
    <property type="evidence" value="ECO:0007669"/>
    <property type="project" value="UniProtKB-UniRule"/>
</dbReference>
<dbReference type="InterPro" id="IPR003136">
    <property type="entry name" value="Cytidylate_kin"/>
</dbReference>